<evidence type="ECO:0000313" key="2">
    <source>
        <dbReference type="Proteomes" id="UP000323317"/>
    </source>
</evidence>
<dbReference type="AlphaFoldDB" id="A0A5D4KDZ3"/>
<sequence>MKNMYDVQQLLKKYGIFIYLGDRMADLEMMQEEVRELYNTGLLSPADFQKSMLVLRSELSKENKN</sequence>
<organism evidence="1 2">
    <name type="scientific">Rossellomorea vietnamensis</name>
    <dbReference type="NCBI Taxonomy" id="218284"/>
    <lineage>
        <taxon>Bacteria</taxon>
        <taxon>Bacillati</taxon>
        <taxon>Bacillota</taxon>
        <taxon>Bacilli</taxon>
        <taxon>Bacillales</taxon>
        <taxon>Bacillaceae</taxon>
        <taxon>Rossellomorea</taxon>
    </lineage>
</organism>
<dbReference type="InterPro" id="IPR009256">
    <property type="entry name" value="YqgQ-like"/>
</dbReference>
<protein>
    <submittedName>
        <fullName evidence="1">DUF910 family protein</fullName>
    </submittedName>
</protein>
<accession>A0A5D4KDZ3</accession>
<dbReference type="Pfam" id="PF06014">
    <property type="entry name" value="YqgQ-like"/>
    <property type="match status" value="1"/>
</dbReference>
<reference evidence="1 2" key="1">
    <citation type="submission" date="2019-08" db="EMBL/GenBank/DDBJ databases">
        <title>Bacillus genomes from the desert of Cuatro Cienegas, Coahuila.</title>
        <authorList>
            <person name="Olmedo-Alvarez G."/>
        </authorList>
    </citation>
    <scope>NUCLEOTIDE SEQUENCE [LARGE SCALE GENOMIC DNA]</scope>
    <source>
        <strain evidence="1 2">CH40_1T</strain>
    </source>
</reference>
<dbReference type="InterPro" id="IPR023164">
    <property type="entry name" value="YqgQ-like_sf"/>
</dbReference>
<evidence type="ECO:0000313" key="1">
    <source>
        <dbReference type="EMBL" id="TYR75528.1"/>
    </source>
</evidence>
<dbReference type="Gene3D" id="1.10.287.760">
    <property type="entry name" value="YqgQ-like"/>
    <property type="match status" value="1"/>
</dbReference>
<gene>
    <name evidence="1" type="ORF">FZC79_10165</name>
</gene>
<dbReference type="EMBL" id="VTEH01000006">
    <property type="protein sequence ID" value="TYR75528.1"/>
    <property type="molecule type" value="Genomic_DNA"/>
</dbReference>
<dbReference type="SUPFAM" id="SSF158379">
    <property type="entry name" value="YqgQ-like"/>
    <property type="match status" value="1"/>
</dbReference>
<proteinExistence type="predicted"/>
<dbReference type="RefSeq" id="WP_148946705.1">
    <property type="nucleotide sequence ID" value="NZ_JBNIKK010000013.1"/>
</dbReference>
<dbReference type="Proteomes" id="UP000323317">
    <property type="component" value="Unassembled WGS sequence"/>
</dbReference>
<name>A0A5D4KDZ3_9BACI</name>
<comment type="caution">
    <text evidence="1">The sequence shown here is derived from an EMBL/GenBank/DDBJ whole genome shotgun (WGS) entry which is preliminary data.</text>
</comment>